<dbReference type="Gene3D" id="3.30.1490.100">
    <property type="entry name" value="DNA polymerase, Y-family, little finger domain"/>
    <property type="match status" value="1"/>
</dbReference>
<proteinExistence type="inferred from homology"/>
<dbReference type="Pfam" id="PF11799">
    <property type="entry name" value="IMS_C"/>
    <property type="match status" value="1"/>
</dbReference>
<dbReference type="Gene3D" id="3.30.70.270">
    <property type="match status" value="1"/>
</dbReference>
<dbReference type="AlphaFoldDB" id="A0A9D1JNU2"/>
<name>A0A9D1JNU2_9BACT</name>
<accession>A0A9D1JNU2</accession>
<dbReference type="InterPro" id="IPR017961">
    <property type="entry name" value="DNA_pol_Y-fam_little_finger"/>
</dbReference>
<dbReference type="SUPFAM" id="SSF100879">
    <property type="entry name" value="Lesion bypass DNA polymerase (Y-family), little finger domain"/>
    <property type="match status" value="1"/>
</dbReference>
<dbReference type="PANTHER" id="PTHR11076">
    <property type="entry name" value="DNA REPAIR POLYMERASE UMUC / TRANSFERASE FAMILY MEMBER"/>
    <property type="match status" value="1"/>
</dbReference>
<dbReference type="InterPro" id="IPR001126">
    <property type="entry name" value="UmuC"/>
</dbReference>
<reference evidence="3" key="1">
    <citation type="submission" date="2020-10" db="EMBL/GenBank/DDBJ databases">
        <authorList>
            <person name="Gilroy R."/>
        </authorList>
    </citation>
    <scope>NUCLEOTIDE SEQUENCE</scope>
    <source>
        <strain evidence="3">6276</strain>
    </source>
</reference>
<dbReference type="GO" id="GO:0006281">
    <property type="term" value="P:DNA repair"/>
    <property type="evidence" value="ECO:0007669"/>
    <property type="project" value="InterPro"/>
</dbReference>
<organism evidence="3 4">
    <name type="scientific">Candidatus Scatousia excrementigallinarum</name>
    <dbReference type="NCBI Taxonomy" id="2840935"/>
    <lineage>
        <taxon>Bacteria</taxon>
        <taxon>Candidatus Scatousia</taxon>
    </lineage>
</organism>
<protein>
    <recommendedName>
        <fullName evidence="2">UmuC domain-containing protein</fullName>
    </recommendedName>
</protein>
<dbReference type="InterPro" id="IPR043502">
    <property type="entry name" value="DNA/RNA_pol_sf"/>
</dbReference>
<dbReference type="GO" id="GO:0005829">
    <property type="term" value="C:cytosol"/>
    <property type="evidence" value="ECO:0007669"/>
    <property type="project" value="TreeGrafter"/>
</dbReference>
<dbReference type="GO" id="GO:0003684">
    <property type="term" value="F:damaged DNA binding"/>
    <property type="evidence" value="ECO:0007669"/>
    <property type="project" value="InterPro"/>
</dbReference>
<dbReference type="PROSITE" id="PS50173">
    <property type="entry name" value="UMUC"/>
    <property type="match status" value="1"/>
</dbReference>
<comment type="similarity">
    <text evidence="1">Belongs to the DNA polymerase type-Y family.</text>
</comment>
<dbReference type="GO" id="GO:0042276">
    <property type="term" value="P:error-prone translesion synthesis"/>
    <property type="evidence" value="ECO:0007669"/>
    <property type="project" value="TreeGrafter"/>
</dbReference>
<sequence length="409" mass="46440">MSHRLDEIQKIIDNIAMTRKHVIALVDCDSFFVSCEQKVNPELKGKPVCVMSGRGQCVISRSKEAKALGIRMGMPYFQITGKMKQATYINASHDLYGEISNQVMAVLKRFSPKVEVYSIDEAFIDLTGLERLYKKNYLEIAQMIRQTIKDEVDIPVSIGLSSSKSLAKLASDKAKTHEDGIFLIGSRKIIPVLEQTGIDEIWGIGRNLSSMFRKNGILTAYELVKQSDIWLNKQIGIRGLEMKHELLGEMVSAVSDEVKLPKSIQKTSAMAKFTSDKEYIKNSLNYHIHRACVKLRKINAKCHGIGIMLRTKDFKVFYDKRVLNQATSFELEISDIIFEMLEELYNPNILYRSTGVILDTFVHNSEAQLSLFADNNAEEKKDKLSKCFDKLEEKFGKNIIQTGFITKDV</sequence>
<evidence type="ECO:0000256" key="1">
    <source>
        <dbReference type="ARBA" id="ARBA00010945"/>
    </source>
</evidence>
<dbReference type="Proteomes" id="UP000823928">
    <property type="component" value="Unassembled WGS sequence"/>
</dbReference>
<reference evidence="3" key="2">
    <citation type="journal article" date="2021" name="PeerJ">
        <title>Extensive microbial diversity within the chicken gut microbiome revealed by metagenomics and culture.</title>
        <authorList>
            <person name="Gilroy R."/>
            <person name="Ravi A."/>
            <person name="Getino M."/>
            <person name="Pursley I."/>
            <person name="Horton D.L."/>
            <person name="Alikhan N.F."/>
            <person name="Baker D."/>
            <person name="Gharbi K."/>
            <person name="Hall N."/>
            <person name="Watson M."/>
            <person name="Adriaenssens E.M."/>
            <person name="Foster-Nyarko E."/>
            <person name="Jarju S."/>
            <person name="Secka A."/>
            <person name="Antonio M."/>
            <person name="Oren A."/>
            <person name="Chaudhuri R.R."/>
            <person name="La Ragione R."/>
            <person name="Hildebrand F."/>
            <person name="Pallen M.J."/>
        </authorList>
    </citation>
    <scope>NUCLEOTIDE SEQUENCE</scope>
    <source>
        <strain evidence="3">6276</strain>
    </source>
</reference>
<comment type="caution">
    <text evidence="3">The sequence shown here is derived from an EMBL/GenBank/DDBJ whole genome shotgun (WGS) entry which is preliminary data.</text>
</comment>
<gene>
    <name evidence="3" type="ORF">IAC10_11985</name>
</gene>
<dbReference type="SUPFAM" id="SSF56672">
    <property type="entry name" value="DNA/RNA polymerases"/>
    <property type="match status" value="1"/>
</dbReference>
<dbReference type="InterPro" id="IPR050116">
    <property type="entry name" value="DNA_polymerase-Y"/>
</dbReference>
<dbReference type="GO" id="GO:0003887">
    <property type="term" value="F:DNA-directed DNA polymerase activity"/>
    <property type="evidence" value="ECO:0007669"/>
    <property type="project" value="TreeGrafter"/>
</dbReference>
<evidence type="ECO:0000313" key="4">
    <source>
        <dbReference type="Proteomes" id="UP000823928"/>
    </source>
</evidence>
<dbReference type="InterPro" id="IPR036775">
    <property type="entry name" value="DNA_pol_Y-fam_lit_finger_sf"/>
</dbReference>
<evidence type="ECO:0000259" key="2">
    <source>
        <dbReference type="PROSITE" id="PS50173"/>
    </source>
</evidence>
<evidence type="ECO:0000313" key="3">
    <source>
        <dbReference type="EMBL" id="HIS37323.1"/>
    </source>
</evidence>
<dbReference type="Gene3D" id="3.40.1170.60">
    <property type="match status" value="1"/>
</dbReference>
<dbReference type="Pfam" id="PF00817">
    <property type="entry name" value="IMS"/>
    <property type="match status" value="1"/>
</dbReference>
<dbReference type="InterPro" id="IPR043128">
    <property type="entry name" value="Rev_trsase/Diguanyl_cyclase"/>
</dbReference>
<feature type="domain" description="UmuC" evidence="2">
    <location>
        <begin position="23"/>
        <end position="205"/>
    </location>
</feature>
<dbReference type="PANTHER" id="PTHR11076:SF34">
    <property type="entry name" value="PROTEIN UMUC"/>
    <property type="match status" value="1"/>
</dbReference>
<dbReference type="EMBL" id="DVIU01000238">
    <property type="protein sequence ID" value="HIS37323.1"/>
    <property type="molecule type" value="Genomic_DNA"/>
</dbReference>
<dbReference type="GO" id="GO:0009432">
    <property type="term" value="P:SOS response"/>
    <property type="evidence" value="ECO:0007669"/>
    <property type="project" value="TreeGrafter"/>
</dbReference>